<keyword evidence="2" id="KW-1185">Reference proteome</keyword>
<comment type="caution">
    <text evidence="1">The sequence shown here is derived from an EMBL/GenBank/DDBJ whole genome shotgun (WGS) entry which is preliminary data.</text>
</comment>
<reference evidence="1" key="1">
    <citation type="submission" date="2018-05" db="EMBL/GenBank/DDBJ databases">
        <title>Draft genome of Mucuna pruriens seed.</title>
        <authorList>
            <person name="Nnadi N.E."/>
            <person name="Vos R."/>
            <person name="Hasami M.H."/>
            <person name="Devisetty U.K."/>
            <person name="Aguiy J.C."/>
        </authorList>
    </citation>
    <scope>NUCLEOTIDE SEQUENCE [LARGE SCALE GENOMIC DNA]</scope>
    <source>
        <strain evidence="1">JCA_2017</strain>
    </source>
</reference>
<evidence type="ECO:0000313" key="2">
    <source>
        <dbReference type="Proteomes" id="UP000257109"/>
    </source>
</evidence>
<evidence type="ECO:0000313" key="1">
    <source>
        <dbReference type="EMBL" id="RDX98341.1"/>
    </source>
</evidence>
<dbReference type="EMBL" id="QJKJ01003471">
    <property type="protein sequence ID" value="RDX98341.1"/>
    <property type="molecule type" value="Genomic_DNA"/>
</dbReference>
<feature type="non-terminal residue" evidence="1">
    <location>
        <position position="1"/>
    </location>
</feature>
<name>A0A371H6E2_MUCPR</name>
<dbReference type="AlphaFoldDB" id="A0A371H6E2"/>
<accession>A0A371H6E2</accession>
<dbReference type="OrthoDB" id="999762at2759"/>
<organism evidence="1 2">
    <name type="scientific">Mucuna pruriens</name>
    <name type="common">Velvet bean</name>
    <name type="synonym">Dolichos pruriens</name>
    <dbReference type="NCBI Taxonomy" id="157652"/>
    <lineage>
        <taxon>Eukaryota</taxon>
        <taxon>Viridiplantae</taxon>
        <taxon>Streptophyta</taxon>
        <taxon>Embryophyta</taxon>
        <taxon>Tracheophyta</taxon>
        <taxon>Spermatophyta</taxon>
        <taxon>Magnoliopsida</taxon>
        <taxon>eudicotyledons</taxon>
        <taxon>Gunneridae</taxon>
        <taxon>Pentapetalae</taxon>
        <taxon>rosids</taxon>
        <taxon>fabids</taxon>
        <taxon>Fabales</taxon>
        <taxon>Fabaceae</taxon>
        <taxon>Papilionoideae</taxon>
        <taxon>50 kb inversion clade</taxon>
        <taxon>NPAAA clade</taxon>
        <taxon>indigoferoid/millettioid clade</taxon>
        <taxon>Phaseoleae</taxon>
        <taxon>Mucuna</taxon>
    </lineage>
</organism>
<gene>
    <name evidence="1" type="ORF">CR513_18752</name>
</gene>
<protein>
    <submittedName>
        <fullName evidence="1">Uncharacterized protein</fullName>
    </submittedName>
</protein>
<proteinExistence type="predicted"/>
<sequence length="127" mass="13732">MDRSMIDAISGGALMDKMPETTRHLISNMASNMQQFRTKGAVSSRAVNEVKAITVVQVKSKSRAICSPKIWTRAKYAGLELQLLSIVGTEIFSATIPIAATTNANTEQLTIHGGMAEISTEHECHNA</sequence>
<dbReference type="Proteomes" id="UP000257109">
    <property type="component" value="Unassembled WGS sequence"/>
</dbReference>